<evidence type="ECO:0000256" key="1">
    <source>
        <dbReference type="ARBA" id="ARBA00005762"/>
    </source>
</evidence>
<dbReference type="RefSeq" id="XP_030551455.1">
    <property type="nucleotide sequence ID" value="XM_030695595.1"/>
</dbReference>
<dbReference type="OrthoDB" id="6513042at2759"/>
<dbReference type="EC" id="2.7.7.48" evidence="8"/>
<evidence type="ECO:0000256" key="7">
    <source>
        <dbReference type="ARBA" id="ARBA00048744"/>
    </source>
</evidence>
<dbReference type="InterPro" id="IPR058752">
    <property type="entry name" value="RDRP_C_head"/>
</dbReference>
<dbReference type="Pfam" id="PF26250">
    <property type="entry name" value="RRM_RdRP1_2"/>
    <property type="match status" value="1"/>
</dbReference>
<evidence type="ECO:0000259" key="10">
    <source>
        <dbReference type="Pfam" id="PF24823"/>
    </source>
</evidence>
<dbReference type="RefSeq" id="XP_030551463.1">
    <property type="nucleotide sequence ID" value="XM_030695603.1"/>
</dbReference>
<keyword evidence="2 8" id="KW-0696">RNA-directed RNA polymerase</keyword>
<feature type="domain" description="RDRP C-terminal head" evidence="13">
    <location>
        <begin position="964"/>
        <end position="1104"/>
    </location>
</feature>
<evidence type="ECO:0000259" key="12">
    <source>
        <dbReference type="Pfam" id="PF26252"/>
    </source>
</evidence>
<dbReference type="Pfam" id="PF26252">
    <property type="entry name" value="RdRP_helical"/>
    <property type="match status" value="1"/>
</dbReference>
<evidence type="ECO:0000256" key="4">
    <source>
        <dbReference type="ARBA" id="ARBA00022695"/>
    </source>
</evidence>
<dbReference type="InterPro" id="IPR058763">
    <property type="entry name" value="RRM_RDR1/2-like"/>
</dbReference>
<gene>
    <name evidence="15 16 17" type="primary">LOC115755957</name>
</gene>
<evidence type="ECO:0000313" key="14">
    <source>
        <dbReference type="Proteomes" id="UP000827889"/>
    </source>
</evidence>
<evidence type="ECO:0000256" key="8">
    <source>
        <dbReference type="RuleBase" id="RU363098"/>
    </source>
</evidence>
<proteinExistence type="inferred from homology"/>
<feature type="domain" description="RDRP helical" evidence="12">
    <location>
        <begin position="260"/>
        <end position="344"/>
    </location>
</feature>
<keyword evidence="4 8" id="KW-0548">Nucleotidyltransferase</keyword>
<dbReference type="Proteomes" id="UP000827889">
    <property type="component" value="Chromosome 6"/>
</dbReference>
<keyword evidence="6 8" id="KW-0943">RNA-mediated gene silencing</keyword>
<dbReference type="GeneID" id="115755957"/>
<evidence type="ECO:0000313" key="16">
    <source>
        <dbReference type="RefSeq" id="XP_030551463.1"/>
    </source>
</evidence>
<name>A0A8B8QYR1_9MYRT</name>
<evidence type="ECO:0000256" key="3">
    <source>
        <dbReference type="ARBA" id="ARBA00022679"/>
    </source>
</evidence>
<feature type="domain" description="RDR1/2-like RRM" evidence="11">
    <location>
        <begin position="4"/>
        <end position="82"/>
    </location>
</feature>
<dbReference type="GO" id="GO:0030422">
    <property type="term" value="P:siRNA processing"/>
    <property type="evidence" value="ECO:0007669"/>
    <property type="project" value="TreeGrafter"/>
</dbReference>
<comment type="function">
    <text evidence="8">Probably involved in the RNA silencing pathway and required for the generation of small interfering RNAs (siRNAs).</text>
</comment>
<keyword evidence="3 8" id="KW-0808">Transferase</keyword>
<evidence type="ECO:0000259" key="11">
    <source>
        <dbReference type="Pfam" id="PF26250"/>
    </source>
</evidence>
<dbReference type="Pfam" id="PF05183">
    <property type="entry name" value="RdRP"/>
    <property type="match status" value="1"/>
</dbReference>
<keyword evidence="14" id="KW-1185">Reference proteome</keyword>
<evidence type="ECO:0000313" key="17">
    <source>
        <dbReference type="RefSeq" id="XP_030551473.1"/>
    </source>
</evidence>
<dbReference type="PANTHER" id="PTHR23079">
    <property type="entry name" value="RNA-DEPENDENT RNA POLYMERASE"/>
    <property type="match status" value="1"/>
</dbReference>
<comment type="similarity">
    <text evidence="1 8">Belongs to the RdRP family.</text>
</comment>
<dbReference type="GO" id="GO:0003723">
    <property type="term" value="F:RNA binding"/>
    <property type="evidence" value="ECO:0007669"/>
    <property type="project" value="UniProtKB-KW"/>
</dbReference>
<organism evidence="14 17">
    <name type="scientific">Rhodamnia argentea</name>
    <dbReference type="NCBI Taxonomy" id="178133"/>
    <lineage>
        <taxon>Eukaryota</taxon>
        <taxon>Viridiplantae</taxon>
        <taxon>Streptophyta</taxon>
        <taxon>Embryophyta</taxon>
        <taxon>Tracheophyta</taxon>
        <taxon>Spermatophyta</taxon>
        <taxon>Magnoliopsida</taxon>
        <taxon>eudicotyledons</taxon>
        <taxon>Gunneridae</taxon>
        <taxon>Pentapetalae</taxon>
        <taxon>rosids</taxon>
        <taxon>malvids</taxon>
        <taxon>Myrtales</taxon>
        <taxon>Myrtaceae</taxon>
        <taxon>Myrtoideae</taxon>
        <taxon>Myrteae</taxon>
        <taxon>Australasian group</taxon>
        <taxon>Rhodamnia</taxon>
    </lineage>
</organism>
<dbReference type="RefSeq" id="XP_030551473.1">
    <property type="nucleotide sequence ID" value="XM_030695613.1"/>
</dbReference>
<evidence type="ECO:0000256" key="5">
    <source>
        <dbReference type="ARBA" id="ARBA00022884"/>
    </source>
</evidence>
<feature type="domain" description="RDR1/2-like PH-like" evidence="10">
    <location>
        <begin position="103"/>
        <end position="244"/>
    </location>
</feature>
<reference evidence="15 16" key="1">
    <citation type="submission" date="2025-04" db="UniProtKB">
        <authorList>
            <consortium name="RefSeq"/>
        </authorList>
    </citation>
    <scope>IDENTIFICATION</scope>
</reference>
<keyword evidence="5 8" id="KW-0694">RNA-binding</keyword>
<dbReference type="Pfam" id="PF24823">
    <property type="entry name" value="PH_RDR2"/>
    <property type="match status" value="1"/>
</dbReference>
<evidence type="ECO:0000313" key="15">
    <source>
        <dbReference type="RefSeq" id="XP_030551455.1"/>
    </source>
</evidence>
<dbReference type="InterPro" id="IPR057590">
    <property type="entry name" value="PH_RDR1/2-like"/>
</dbReference>
<dbReference type="InterPro" id="IPR058751">
    <property type="entry name" value="RDRP_helical"/>
</dbReference>
<dbReference type="GO" id="GO:0003968">
    <property type="term" value="F:RNA-directed RNA polymerase activity"/>
    <property type="evidence" value="ECO:0007669"/>
    <property type="project" value="UniProtKB-KW"/>
</dbReference>
<evidence type="ECO:0000259" key="13">
    <source>
        <dbReference type="Pfam" id="PF26253"/>
    </source>
</evidence>
<dbReference type="Pfam" id="PF26253">
    <property type="entry name" value="RdRP_head"/>
    <property type="match status" value="1"/>
</dbReference>
<dbReference type="KEGG" id="rarg:115755957"/>
<dbReference type="InterPro" id="IPR007855">
    <property type="entry name" value="RDRP"/>
</dbReference>
<evidence type="ECO:0000256" key="6">
    <source>
        <dbReference type="ARBA" id="ARBA00023158"/>
    </source>
</evidence>
<dbReference type="AlphaFoldDB" id="A0A8B8QYR1"/>
<sequence>MGRTIQLYGFYWPISAEAVKDFLEQYLGKMTVYAVEILKPRSGEQRTRAHVQFTAKCDGEDIIFLANCKNLWYGNSYLKASEWGSDIVPNPKVFEHCLDDVTLYFGCQTSENTFTALWESPNASVKFGFGMRKLFFLLTYGSVDYKLELSYENIWQIQPHQPRGQTLKYLVIQLLGAPRIYEKDSCTLKYFMAAPDDQWVREVDFTPSFCIGQASSLCLKLQGHHQLPDFDKYLVCCKEQSGQFTLKCTPPCTYHSDLVPVVLPPAGVALPYGILFKVCSLVQHGYLPWPVLDSKFFRLIDPRRMDMNVACIEHALEKLGRLKQCCYHPVTWLEEQYRRYLSTDHKPTAGTLSLDDGLVYVRRVQVTPSKMYFCGPEVNVSNRVLRNYLGDIDNFLRVSFVDEELDKIYSTNLSPRNSANDERRSGIYKRIVSTLRDGIVIGDKKFEFLAFSSSQLRDSSVWMFASREGLTAADIRGWMGDFRKIRNVAKYAARLGQSFGSSTETLNVRKDEVERIPDVKTKRRGVDYVFSDGIGKISHQFAVEVARKCGLMSSTPSAFQIRYGGFKGVVAVDPTSSKKLSLRNSMLKYESDNTKLDVLAWSRYQPCFLNRQIITLLSTLGVEDHIFERKQREALSQLDAILTDPLAAQRALVLMSPGESTKVLLEMLICGYRPDVEPFLSMMLRTFCASKLLDLRTKARIFVQNGRSMMGCLDETRTLKYGQVFVQLSSVGNLQIGSKTMLKPSRSESPLDTFVFQGDLVVAKNPCLHPGDVRVLEAVDVPSLHHMVDCIVFPQKGKRPHPDECSGSDLDGDIYFVCWDPDLVPLCLCHPMDYTPAPTVTLDHDVTIEEVVEYFADYMVNDSLGIIANTHTVFADKEPMKACSESCAELAELFSIAVDFPKTGVPAKIPGHLRVREYPDFMEKSDKCTYESQHVIGKLYREVKEVAPYTNSINSFTREVALSSYDCQMEIEGFEDYVMEAFQYKLEYDCKLRSLMHYYGIKTEAEMLSGNILTKSKYFDKRRDLEGINSAARSLRKEARSWFNETKSGSASGGVNTYAKASAWYHVTYHPEFWGRYKEEDQEDHFLSFPWCVYDKLLHIKSERASIERLAEINI</sequence>
<feature type="domain" description="RDRP core" evidence="9">
    <location>
        <begin position="366"/>
        <end position="943"/>
    </location>
</feature>
<dbReference type="GO" id="GO:0031380">
    <property type="term" value="C:nuclear RNA-directed RNA polymerase complex"/>
    <property type="evidence" value="ECO:0007669"/>
    <property type="project" value="TreeGrafter"/>
</dbReference>
<protein>
    <recommendedName>
        <fullName evidence="8">RNA-dependent RNA polymerase</fullName>
        <ecNumber evidence="8">2.7.7.48</ecNumber>
    </recommendedName>
</protein>
<accession>A0A8B8QYR1</accession>
<dbReference type="PANTHER" id="PTHR23079:SF1">
    <property type="entry name" value="RNA-DEPENDENT RNA POLYMERASE 1"/>
    <property type="match status" value="1"/>
</dbReference>
<comment type="catalytic activity">
    <reaction evidence="7 8">
        <text>RNA(n) + a ribonucleoside 5'-triphosphate = RNA(n+1) + diphosphate</text>
        <dbReference type="Rhea" id="RHEA:21248"/>
        <dbReference type="Rhea" id="RHEA-COMP:14527"/>
        <dbReference type="Rhea" id="RHEA-COMP:17342"/>
        <dbReference type="ChEBI" id="CHEBI:33019"/>
        <dbReference type="ChEBI" id="CHEBI:61557"/>
        <dbReference type="ChEBI" id="CHEBI:140395"/>
        <dbReference type="EC" id="2.7.7.48"/>
    </reaction>
</comment>
<evidence type="ECO:0000259" key="9">
    <source>
        <dbReference type="Pfam" id="PF05183"/>
    </source>
</evidence>
<dbReference type="InterPro" id="IPR057596">
    <property type="entry name" value="RDRP_core"/>
</dbReference>
<evidence type="ECO:0000256" key="2">
    <source>
        <dbReference type="ARBA" id="ARBA00022484"/>
    </source>
</evidence>